<dbReference type="RefSeq" id="WP_349541770.1">
    <property type="nucleotide sequence ID" value="NZ_JAOALG010000001.1"/>
</dbReference>
<dbReference type="InterPro" id="IPR015813">
    <property type="entry name" value="Pyrv/PenolPyrv_kinase-like_dom"/>
</dbReference>
<protein>
    <submittedName>
        <fullName evidence="5">HpcH/HpaI aldolase/citrate lyase family protein</fullName>
    </submittedName>
</protein>
<name>A0ABV1LIW0_9BURK</name>
<keyword evidence="2 5" id="KW-0456">Lyase</keyword>
<evidence type="ECO:0000313" key="5">
    <source>
        <dbReference type="EMBL" id="MEQ5839208.1"/>
    </source>
</evidence>
<dbReference type="InterPro" id="IPR040442">
    <property type="entry name" value="Pyrv_kinase-like_dom_sf"/>
</dbReference>
<dbReference type="PANTHER" id="PTHR30502">
    <property type="entry name" value="2-KETO-3-DEOXY-L-RHAMNONATE ALDOLASE"/>
    <property type="match status" value="1"/>
</dbReference>
<dbReference type="InterPro" id="IPR005000">
    <property type="entry name" value="Aldolase/citrate-lyase_domain"/>
</dbReference>
<feature type="domain" description="HpcH/HpaI aldolase/citrate lyase" evidence="4">
    <location>
        <begin position="20"/>
        <end position="244"/>
    </location>
</feature>
<comment type="caution">
    <text evidence="5">The sequence shown here is derived from an EMBL/GenBank/DDBJ whole genome shotgun (WGS) entry which is preliminary data.</text>
</comment>
<dbReference type="GO" id="GO:0016829">
    <property type="term" value="F:lyase activity"/>
    <property type="evidence" value="ECO:0007669"/>
    <property type="project" value="UniProtKB-KW"/>
</dbReference>
<dbReference type="Pfam" id="PF03328">
    <property type="entry name" value="HpcH_HpaI"/>
    <property type="match status" value="1"/>
</dbReference>
<gene>
    <name evidence="5" type="ORF">N0A02_07120</name>
</gene>
<reference evidence="5 6" key="1">
    <citation type="journal article" date="2024" name="Chem. Sci.">
        <title>Discovery of a lagriamide polyketide by integrated genome mining, isotopic labeling, and untargeted metabolomics.</title>
        <authorList>
            <person name="Fergusson C.H."/>
            <person name="Saulog J."/>
            <person name="Paulo B.S."/>
            <person name="Wilson D.M."/>
            <person name="Liu D.Y."/>
            <person name="Morehouse N.J."/>
            <person name="Waterworth S."/>
            <person name="Barkei J."/>
            <person name="Gray C.A."/>
            <person name="Kwan J.C."/>
            <person name="Eustaquio A.S."/>
            <person name="Linington R.G."/>
        </authorList>
    </citation>
    <scope>NUCLEOTIDE SEQUENCE [LARGE SCALE GENOMIC DNA]</scope>
    <source>
        <strain evidence="5 6">RL17-338-BIF-B</strain>
    </source>
</reference>
<keyword evidence="6" id="KW-1185">Reference proteome</keyword>
<keyword evidence="1" id="KW-0479">Metal-binding</keyword>
<sequence>MESAMQPNRFKARLLARQQQLGIWSMLASSNVVEVLTQSDFDWILIDTEHAANEVPMVQEQLRAVAQSTVSAVVRPGTNDTVQIKRLLDIGAQTLLVPMVDTQEDAQRAAAAVRYPPAGIRGVSSATRANRYGRDSQYLHEANDEVCLLVQLETGKALANLEQIAAVDGVDALFIGPSDLAAALGHLGDFRHPDVQAAIHDAYDRAHRCGKPIGILMTDPTLAAEYLRIGFDYVALATDIGLLRSGAEATLKHGAANISSHQEQSKT</sequence>
<evidence type="ECO:0000313" key="6">
    <source>
        <dbReference type="Proteomes" id="UP001469089"/>
    </source>
</evidence>
<comment type="catalytic activity">
    <reaction evidence="3">
        <text>D-glyceraldehyde + pyruvate = 2-dehydro-3-deoxy-L-galactonate</text>
        <dbReference type="Rhea" id="RHEA:80055"/>
        <dbReference type="ChEBI" id="CHEBI:15361"/>
        <dbReference type="ChEBI" id="CHEBI:17378"/>
        <dbReference type="ChEBI" id="CHEBI:75545"/>
    </reaction>
</comment>
<accession>A0ABV1LIW0</accession>
<evidence type="ECO:0000259" key="4">
    <source>
        <dbReference type="Pfam" id="PF03328"/>
    </source>
</evidence>
<evidence type="ECO:0000256" key="1">
    <source>
        <dbReference type="ARBA" id="ARBA00022723"/>
    </source>
</evidence>
<organism evidence="5 6">
    <name type="scientific">Paraburkholderia acidicola</name>
    <dbReference type="NCBI Taxonomy" id="1912599"/>
    <lineage>
        <taxon>Bacteria</taxon>
        <taxon>Pseudomonadati</taxon>
        <taxon>Pseudomonadota</taxon>
        <taxon>Betaproteobacteria</taxon>
        <taxon>Burkholderiales</taxon>
        <taxon>Burkholderiaceae</taxon>
        <taxon>Paraburkholderia</taxon>
    </lineage>
</organism>
<dbReference type="InterPro" id="IPR050251">
    <property type="entry name" value="HpcH-HpaI_aldolase"/>
</dbReference>
<evidence type="ECO:0000256" key="2">
    <source>
        <dbReference type="ARBA" id="ARBA00023239"/>
    </source>
</evidence>
<dbReference type="PANTHER" id="PTHR30502:SF4">
    <property type="entry name" value="5-KETO-4-DEOXY-D-GLUCARATE ALDOLASE"/>
    <property type="match status" value="1"/>
</dbReference>
<dbReference type="Proteomes" id="UP001469089">
    <property type="component" value="Unassembled WGS sequence"/>
</dbReference>
<dbReference type="EMBL" id="JAOALG010000001">
    <property type="protein sequence ID" value="MEQ5839208.1"/>
    <property type="molecule type" value="Genomic_DNA"/>
</dbReference>
<dbReference type="SUPFAM" id="SSF51621">
    <property type="entry name" value="Phosphoenolpyruvate/pyruvate domain"/>
    <property type="match status" value="1"/>
</dbReference>
<evidence type="ECO:0000256" key="3">
    <source>
        <dbReference type="ARBA" id="ARBA00045074"/>
    </source>
</evidence>
<proteinExistence type="predicted"/>
<dbReference type="Gene3D" id="3.20.20.60">
    <property type="entry name" value="Phosphoenolpyruvate-binding domains"/>
    <property type="match status" value="1"/>
</dbReference>